<reference evidence="3" key="1">
    <citation type="journal article" date="2019" name="Nat. Commun.">
        <title>Expansion of phycobilisome linker gene families in mesophilic red algae.</title>
        <authorList>
            <person name="Lee J."/>
            <person name="Kim D."/>
            <person name="Bhattacharya D."/>
            <person name="Yoon H.S."/>
        </authorList>
    </citation>
    <scope>NUCLEOTIDE SEQUENCE [LARGE SCALE GENOMIC DNA]</scope>
    <source>
        <strain evidence="3">CCMP 1328</strain>
    </source>
</reference>
<protein>
    <submittedName>
        <fullName evidence="2">Uncharacterized protein</fullName>
    </submittedName>
</protein>
<evidence type="ECO:0000313" key="3">
    <source>
        <dbReference type="Proteomes" id="UP000324585"/>
    </source>
</evidence>
<dbReference type="InterPro" id="IPR038595">
    <property type="entry name" value="LOR_sf"/>
</dbReference>
<comment type="similarity">
    <text evidence="1">Belongs to the LOR family.</text>
</comment>
<dbReference type="InterPro" id="IPR025659">
    <property type="entry name" value="Tubby-like_C"/>
</dbReference>
<dbReference type="InterPro" id="IPR007612">
    <property type="entry name" value="LOR"/>
</dbReference>
<evidence type="ECO:0000256" key="1">
    <source>
        <dbReference type="ARBA" id="ARBA00005437"/>
    </source>
</evidence>
<accession>A0A5J4Z9P0</accession>
<keyword evidence="3" id="KW-1185">Reference proteome</keyword>
<name>A0A5J4Z9P0_PORPP</name>
<comment type="caution">
    <text evidence="2">The sequence shown here is derived from an EMBL/GenBank/DDBJ whole genome shotgun (WGS) entry which is preliminary data.</text>
</comment>
<dbReference type="AlphaFoldDB" id="A0A5J4Z9P0"/>
<dbReference type="Proteomes" id="UP000324585">
    <property type="component" value="Unassembled WGS sequence"/>
</dbReference>
<dbReference type="SUPFAM" id="SSF54518">
    <property type="entry name" value="Tubby C-terminal domain-like"/>
    <property type="match status" value="1"/>
</dbReference>
<organism evidence="2 3">
    <name type="scientific">Porphyridium purpureum</name>
    <name type="common">Red alga</name>
    <name type="synonym">Porphyridium cruentum</name>
    <dbReference type="NCBI Taxonomy" id="35688"/>
    <lineage>
        <taxon>Eukaryota</taxon>
        <taxon>Rhodophyta</taxon>
        <taxon>Bangiophyceae</taxon>
        <taxon>Porphyridiales</taxon>
        <taxon>Porphyridiaceae</taxon>
        <taxon>Porphyridium</taxon>
    </lineage>
</organism>
<evidence type="ECO:0000313" key="2">
    <source>
        <dbReference type="EMBL" id="KAA8499357.1"/>
    </source>
</evidence>
<sequence>MGDNEARRGTVLYSNDAEHMAKVAGGRPKIPQCLARYSEPHSSVDESSQAVYTFNVPRRLLIVERLQSNSGDTFDVYDERGEPVLLVKGKFSSLLRNQKTVYPAHALVSSKDGQDRPPPLGYIEAVPFHPLRKQLMYDAAHVPRACVQKDRLAQLFDADTGVFRTRSDGRTLHGQDAPQWLHITSDFLAWNFEVRERKKGPVEMFVGREIGTPQAGLGVNTYFAYVAPNIDLVFATMVVVCMDEIWNDKYN</sequence>
<gene>
    <name evidence="2" type="ORF">FVE85_6942</name>
</gene>
<proteinExistence type="inferred from homology"/>
<dbReference type="EMBL" id="VRMN01000001">
    <property type="protein sequence ID" value="KAA8499357.1"/>
    <property type="molecule type" value="Genomic_DNA"/>
</dbReference>
<dbReference type="Gene3D" id="2.40.160.200">
    <property type="entry name" value="LURP1-related"/>
    <property type="match status" value="1"/>
</dbReference>
<dbReference type="Pfam" id="PF04525">
    <property type="entry name" value="LOR"/>
    <property type="match status" value="1"/>
</dbReference>